<keyword evidence="3" id="KW-1185">Reference proteome</keyword>
<dbReference type="AlphaFoldDB" id="A0A059F4Y9"/>
<name>A0A059F4Y9_9MICR</name>
<feature type="transmembrane region" description="Helical" evidence="1">
    <location>
        <begin position="44"/>
        <end position="63"/>
    </location>
</feature>
<evidence type="ECO:0000313" key="2">
    <source>
        <dbReference type="EMBL" id="KCZ82270.1"/>
    </source>
</evidence>
<reference evidence="2 3" key="2">
    <citation type="submission" date="2014-03" db="EMBL/GenBank/DDBJ databases">
        <title>The Genome Sequence of Anncaliia algerae insect isolate PRA339.</title>
        <authorList>
            <consortium name="The Broad Institute Genome Sequencing Platform"/>
            <consortium name="The Broad Institute Genome Sequencing Center for Infectious Disease"/>
            <person name="Cuomo C."/>
            <person name="Becnel J."/>
            <person name="Sanscrainte N."/>
            <person name="Walker B."/>
            <person name="Young S.K."/>
            <person name="Zeng Q."/>
            <person name="Gargeya S."/>
            <person name="Fitzgerald M."/>
            <person name="Haas B."/>
            <person name="Abouelleil A."/>
            <person name="Alvarado L."/>
            <person name="Arachchi H.M."/>
            <person name="Berlin A.M."/>
            <person name="Chapman S.B."/>
            <person name="Dewar J."/>
            <person name="Goldberg J."/>
            <person name="Griggs A."/>
            <person name="Gujja S."/>
            <person name="Hansen M."/>
            <person name="Howarth C."/>
            <person name="Imamovic A."/>
            <person name="Larimer J."/>
            <person name="McCowan C."/>
            <person name="Murphy C."/>
            <person name="Neiman D."/>
            <person name="Pearson M."/>
            <person name="Priest M."/>
            <person name="Roberts A."/>
            <person name="Saif S."/>
            <person name="Shea T."/>
            <person name="Sisk P."/>
            <person name="Sykes S."/>
            <person name="Wortman J."/>
            <person name="Nusbaum C."/>
            <person name="Birren B."/>
        </authorList>
    </citation>
    <scope>NUCLEOTIDE SEQUENCE [LARGE SCALE GENOMIC DNA]</scope>
    <source>
        <strain evidence="2 3">PRA339</strain>
    </source>
</reference>
<accession>A0A059F4Y9</accession>
<feature type="transmembrane region" description="Helical" evidence="1">
    <location>
        <begin position="96"/>
        <end position="115"/>
    </location>
</feature>
<dbReference type="OrthoDB" id="10279941at2759"/>
<keyword evidence="1" id="KW-0472">Membrane</keyword>
<reference evidence="3" key="1">
    <citation type="submission" date="2013-02" db="EMBL/GenBank/DDBJ databases">
        <authorList>
            <consortium name="The Broad Institute Genome Sequencing Platform"/>
            <person name="Cuomo C."/>
            <person name="Becnel J."/>
            <person name="Sanscrainte N."/>
            <person name="Walker B."/>
            <person name="Young S.K."/>
            <person name="Zeng Q."/>
            <person name="Gargeya S."/>
            <person name="Fitzgerald M."/>
            <person name="Haas B."/>
            <person name="Abouelleil A."/>
            <person name="Alvarado L."/>
            <person name="Arachchi H.M."/>
            <person name="Berlin A.M."/>
            <person name="Chapman S.B."/>
            <person name="Dewar J."/>
            <person name="Goldberg J."/>
            <person name="Griggs A."/>
            <person name="Gujja S."/>
            <person name="Hansen M."/>
            <person name="Howarth C."/>
            <person name="Imamovic A."/>
            <person name="Larimer J."/>
            <person name="McCowan C."/>
            <person name="Murphy C."/>
            <person name="Neiman D."/>
            <person name="Pearson M."/>
            <person name="Priest M."/>
            <person name="Roberts A."/>
            <person name="Saif S."/>
            <person name="Shea T."/>
            <person name="Sisk P."/>
            <person name="Sykes S."/>
            <person name="Wortman J."/>
            <person name="Nusbaum C."/>
            <person name="Birren B."/>
        </authorList>
    </citation>
    <scope>NUCLEOTIDE SEQUENCE [LARGE SCALE GENOMIC DNA]</scope>
    <source>
        <strain evidence="3">PRA339</strain>
    </source>
</reference>
<evidence type="ECO:0000256" key="1">
    <source>
        <dbReference type="SAM" id="Phobius"/>
    </source>
</evidence>
<dbReference type="VEuPathDB" id="MicrosporidiaDB:H312_00293"/>
<dbReference type="HOGENOM" id="CLU_144263_0_0_1"/>
<sequence length="151" mass="17950">MDPFSIFNIISFAKIFCYTMHIKATISYYNNNGIFTPIMVDYDMYLNIFFMFTGYIFMLNSYLTYSYYHILLYLVFVVNTLVNILAKFSFVNFTKYFTIFICVAAIEPFFVIYNFKSFAYRAIYTRNKKLGSNILLKNGLNVSKMIIWLDI</sequence>
<dbReference type="EMBL" id="KK365131">
    <property type="protein sequence ID" value="KCZ82270.1"/>
    <property type="molecule type" value="Genomic_DNA"/>
</dbReference>
<organism evidence="2 3">
    <name type="scientific">Anncaliia algerae PRA339</name>
    <dbReference type="NCBI Taxonomy" id="1288291"/>
    <lineage>
        <taxon>Eukaryota</taxon>
        <taxon>Fungi</taxon>
        <taxon>Fungi incertae sedis</taxon>
        <taxon>Microsporidia</taxon>
        <taxon>Tubulinosematoidea</taxon>
        <taxon>Tubulinosematidae</taxon>
        <taxon>Anncaliia</taxon>
    </lineage>
</organism>
<dbReference type="Proteomes" id="UP000030655">
    <property type="component" value="Unassembled WGS sequence"/>
</dbReference>
<evidence type="ECO:0000313" key="3">
    <source>
        <dbReference type="Proteomes" id="UP000030655"/>
    </source>
</evidence>
<gene>
    <name evidence="2" type="ORF">H312_00293</name>
</gene>
<keyword evidence="1" id="KW-0812">Transmembrane</keyword>
<protein>
    <submittedName>
        <fullName evidence="2">Uncharacterized protein</fullName>
    </submittedName>
</protein>
<proteinExistence type="predicted"/>
<feature type="transmembrane region" description="Helical" evidence="1">
    <location>
        <begin position="70"/>
        <end position="90"/>
    </location>
</feature>
<keyword evidence="1" id="KW-1133">Transmembrane helix</keyword>